<keyword evidence="2" id="KW-0328">Glycosyltransferase</keyword>
<proteinExistence type="inferred from homology"/>
<dbReference type="Gene3D" id="3.40.50.2000">
    <property type="entry name" value="Glycogen Phosphorylase B"/>
    <property type="match status" value="1"/>
</dbReference>
<keyword evidence="3" id="KW-0808">Transferase</keyword>
<evidence type="ECO:0000256" key="1">
    <source>
        <dbReference type="ARBA" id="ARBA00009995"/>
    </source>
</evidence>
<dbReference type="GO" id="GO:0035251">
    <property type="term" value="F:UDP-glucosyltransferase activity"/>
    <property type="evidence" value="ECO:0007669"/>
    <property type="project" value="TreeGrafter"/>
</dbReference>
<evidence type="ECO:0000256" key="2">
    <source>
        <dbReference type="ARBA" id="ARBA00022676"/>
    </source>
</evidence>
<dbReference type="PANTHER" id="PTHR48047">
    <property type="entry name" value="GLYCOSYLTRANSFERASE"/>
    <property type="match status" value="1"/>
</dbReference>
<feature type="non-terminal residue" evidence="3">
    <location>
        <position position="1"/>
    </location>
</feature>
<evidence type="ECO:0000313" key="4">
    <source>
        <dbReference type="Proteomes" id="UP000265520"/>
    </source>
</evidence>
<dbReference type="PANTHER" id="PTHR48047:SF182">
    <property type="entry name" value="GLYCOSYLTRANSFERASE"/>
    <property type="match status" value="1"/>
</dbReference>
<sequence>IEASGKGFLWVAPEDDEEFCNVEKGFKFKRGMLVRGWVPHRLILKHPAIGGFLTH</sequence>
<evidence type="ECO:0000313" key="3">
    <source>
        <dbReference type="EMBL" id="MCI60284.1"/>
    </source>
</evidence>
<dbReference type="EMBL" id="LXQA010578807">
    <property type="protein sequence ID" value="MCI60284.1"/>
    <property type="molecule type" value="Genomic_DNA"/>
</dbReference>
<reference evidence="3 4" key="1">
    <citation type="journal article" date="2018" name="Front. Plant Sci.">
        <title>Red Clover (Trifolium pratense) and Zigzag Clover (T. medium) - A Picture of Genomic Similarities and Differences.</title>
        <authorList>
            <person name="Dluhosova J."/>
            <person name="Istvanek J."/>
            <person name="Nedelnik J."/>
            <person name="Repkova J."/>
        </authorList>
    </citation>
    <scope>NUCLEOTIDE SEQUENCE [LARGE SCALE GENOMIC DNA]</scope>
    <source>
        <strain evidence="4">cv. 10/8</strain>
        <tissue evidence="3">Leaf</tissue>
    </source>
</reference>
<keyword evidence="4" id="KW-1185">Reference proteome</keyword>
<dbReference type="AlphaFoldDB" id="A0A392TI59"/>
<organism evidence="3 4">
    <name type="scientific">Trifolium medium</name>
    <dbReference type="NCBI Taxonomy" id="97028"/>
    <lineage>
        <taxon>Eukaryota</taxon>
        <taxon>Viridiplantae</taxon>
        <taxon>Streptophyta</taxon>
        <taxon>Embryophyta</taxon>
        <taxon>Tracheophyta</taxon>
        <taxon>Spermatophyta</taxon>
        <taxon>Magnoliopsida</taxon>
        <taxon>eudicotyledons</taxon>
        <taxon>Gunneridae</taxon>
        <taxon>Pentapetalae</taxon>
        <taxon>rosids</taxon>
        <taxon>fabids</taxon>
        <taxon>Fabales</taxon>
        <taxon>Fabaceae</taxon>
        <taxon>Papilionoideae</taxon>
        <taxon>50 kb inversion clade</taxon>
        <taxon>NPAAA clade</taxon>
        <taxon>Hologalegina</taxon>
        <taxon>IRL clade</taxon>
        <taxon>Trifolieae</taxon>
        <taxon>Trifolium</taxon>
    </lineage>
</organism>
<comment type="similarity">
    <text evidence="1">Belongs to the UDP-glycosyltransferase family.</text>
</comment>
<dbReference type="Proteomes" id="UP000265520">
    <property type="component" value="Unassembled WGS sequence"/>
</dbReference>
<dbReference type="SUPFAM" id="SSF53756">
    <property type="entry name" value="UDP-Glycosyltransferase/glycogen phosphorylase"/>
    <property type="match status" value="1"/>
</dbReference>
<accession>A0A392TI59</accession>
<name>A0A392TI59_9FABA</name>
<protein>
    <submittedName>
        <fullName evidence="3">UDP-glycosyltransferase 73D1-like</fullName>
    </submittedName>
</protein>
<comment type="caution">
    <text evidence="3">The sequence shown here is derived from an EMBL/GenBank/DDBJ whole genome shotgun (WGS) entry which is preliminary data.</text>
</comment>